<dbReference type="InterPro" id="IPR036388">
    <property type="entry name" value="WH-like_DNA-bd_sf"/>
</dbReference>
<dbReference type="RefSeq" id="WP_123120670.1">
    <property type="nucleotide sequence ID" value="NZ_RJJR01000008.1"/>
</dbReference>
<dbReference type="EMBL" id="RJJR01000008">
    <property type="protein sequence ID" value="RNI36117.1"/>
    <property type="molecule type" value="Genomic_DNA"/>
</dbReference>
<evidence type="ECO:0000256" key="3">
    <source>
        <dbReference type="ARBA" id="ARBA00023125"/>
    </source>
</evidence>
<keyword evidence="4" id="KW-0804">Transcription</keyword>
<dbReference type="InterPro" id="IPR014036">
    <property type="entry name" value="DeoR-like_C"/>
</dbReference>
<dbReference type="InterPro" id="IPR036390">
    <property type="entry name" value="WH_DNA-bd_sf"/>
</dbReference>
<dbReference type="PROSITE" id="PS51000">
    <property type="entry name" value="HTH_DEOR_2"/>
    <property type="match status" value="1"/>
</dbReference>
<organism evidence="6 7">
    <name type="scientific">Hanamia caeni</name>
    <dbReference type="NCBI Taxonomy" id="2294116"/>
    <lineage>
        <taxon>Bacteria</taxon>
        <taxon>Pseudomonadati</taxon>
        <taxon>Bacteroidota</taxon>
        <taxon>Chitinophagia</taxon>
        <taxon>Chitinophagales</taxon>
        <taxon>Chitinophagaceae</taxon>
        <taxon>Hanamia</taxon>
    </lineage>
</organism>
<dbReference type="InterPro" id="IPR037171">
    <property type="entry name" value="NagB/RpiA_transferase-like"/>
</dbReference>
<reference evidence="6 7" key="1">
    <citation type="submission" date="2018-11" db="EMBL/GenBank/DDBJ databases">
        <title>Draft genome sequence of Ferruginibacter sp. BO-59.</title>
        <authorList>
            <person name="Im W.T."/>
        </authorList>
    </citation>
    <scope>NUCLEOTIDE SEQUENCE [LARGE SCALE GENOMIC DNA]</scope>
    <source>
        <strain evidence="6 7">BO-59</strain>
    </source>
</reference>
<gene>
    <name evidence="6" type="ORF">EFY79_10515</name>
</gene>
<dbReference type="InterPro" id="IPR001034">
    <property type="entry name" value="DeoR_HTH"/>
</dbReference>
<evidence type="ECO:0000256" key="1">
    <source>
        <dbReference type="ARBA" id="ARBA00022491"/>
    </source>
</evidence>
<dbReference type="Pfam" id="PF08220">
    <property type="entry name" value="HTH_DeoR"/>
    <property type="match status" value="1"/>
</dbReference>
<dbReference type="SUPFAM" id="SSF46785">
    <property type="entry name" value="Winged helix' DNA-binding domain"/>
    <property type="match status" value="1"/>
</dbReference>
<dbReference type="PANTHER" id="PTHR30363:SF4">
    <property type="entry name" value="GLYCEROL-3-PHOSPHATE REGULON REPRESSOR"/>
    <property type="match status" value="1"/>
</dbReference>
<evidence type="ECO:0000313" key="7">
    <source>
        <dbReference type="Proteomes" id="UP000267223"/>
    </source>
</evidence>
<evidence type="ECO:0000256" key="2">
    <source>
        <dbReference type="ARBA" id="ARBA00023015"/>
    </source>
</evidence>
<dbReference type="PANTHER" id="PTHR30363">
    <property type="entry name" value="HTH-TYPE TRANSCRIPTIONAL REGULATOR SRLR-RELATED"/>
    <property type="match status" value="1"/>
</dbReference>
<keyword evidence="7" id="KW-1185">Reference proteome</keyword>
<dbReference type="GO" id="GO:0003700">
    <property type="term" value="F:DNA-binding transcription factor activity"/>
    <property type="evidence" value="ECO:0007669"/>
    <property type="project" value="InterPro"/>
</dbReference>
<evidence type="ECO:0000313" key="6">
    <source>
        <dbReference type="EMBL" id="RNI36117.1"/>
    </source>
</evidence>
<keyword evidence="1" id="KW-0678">Repressor</keyword>
<dbReference type="Gene3D" id="1.10.10.10">
    <property type="entry name" value="Winged helix-like DNA-binding domain superfamily/Winged helix DNA-binding domain"/>
    <property type="match status" value="1"/>
</dbReference>
<keyword evidence="2" id="KW-0805">Transcription regulation</keyword>
<comment type="caution">
    <text evidence="6">The sequence shown here is derived from an EMBL/GenBank/DDBJ whole genome shotgun (WGS) entry which is preliminary data.</text>
</comment>
<accession>A0A3M9NFP4</accession>
<proteinExistence type="predicted"/>
<dbReference type="PRINTS" id="PR00037">
    <property type="entry name" value="HTHLACR"/>
</dbReference>
<dbReference type="OrthoDB" id="9798651at2"/>
<sequence>MFKNERQSFIIKQINLHNKVLSSELSVKLNVSEDTVRRDLTELAEAGEIIKVHGGALSKSYHYPIQQNLSYAVEAKKEIAKKAVKLIQPGMTLLIEAGTTMLEMVRMIPDTMEGTFFTVSPLMALELAAHPGLNVIVIGGKIDYTSQINIGERPISELADIRVDLCFLGAHGLDSKEGLSESEWNVTQVKKAMIKSASKLAVITISEKLNSIFKMKLCPVHNIDYLVTELDPNDKHLKPYKKNMQVI</sequence>
<evidence type="ECO:0000259" key="5">
    <source>
        <dbReference type="PROSITE" id="PS51000"/>
    </source>
</evidence>
<dbReference type="Pfam" id="PF00455">
    <property type="entry name" value="DeoRC"/>
    <property type="match status" value="1"/>
</dbReference>
<dbReference type="PROSITE" id="PS00894">
    <property type="entry name" value="HTH_DEOR_1"/>
    <property type="match status" value="1"/>
</dbReference>
<keyword evidence="3" id="KW-0238">DNA-binding</keyword>
<dbReference type="SMART" id="SM01134">
    <property type="entry name" value="DeoRC"/>
    <property type="match status" value="1"/>
</dbReference>
<dbReference type="InterPro" id="IPR050313">
    <property type="entry name" value="Carb_Metab_HTH_regulators"/>
</dbReference>
<feature type="domain" description="HTH deoR-type" evidence="5">
    <location>
        <begin position="3"/>
        <end position="58"/>
    </location>
</feature>
<name>A0A3M9NFP4_9BACT</name>
<dbReference type="Proteomes" id="UP000267223">
    <property type="component" value="Unassembled WGS sequence"/>
</dbReference>
<dbReference type="AlphaFoldDB" id="A0A3M9NFP4"/>
<dbReference type="GO" id="GO:0003677">
    <property type="term" value="F:DNA binding"/>
    <property type="evidence" value="ECO:0007669"/>
    <property type="project" value="UniProtKB-KW"/>
</dbReference>
<dbReference type="SUPFAM" id="SSF100950">
    <property type="entry name" value="NagB/RpiA/CoA transferase-like"/>
    <property type="match status" value="1"/>
</dbReference>
<dbReference type="SMART" id="SM00420">
    <property type="entry name" value="HTH_DEOR"/>
    <property type="match status" value="1"/>
</dbReference>
<protein>
    <submittedName>
        <fullName evidence="6">DeoR/GlpR transcriptional regulator</fullName>
    </submittedName>
</protein>
<dbReference type="Gene3D" id="3.40.50.1360">
    <property type="match status" value="1"/>
</dbReference>
<dbReference type="InterPro" id="IPR018356">
    <property type="entry name" value="Tscrpt_reg_HTH_DeoR_CS"/>
</dbReference>
<evidence type="ECO:0000256" key="4">
    <source>
        <dbReference type="ARBA" id="ARBA00023163"/>
    </source>
</evidence>